<dbReference type="InterPro" id="IPR036465">
    <property type="entry name" value="vWFA_dom_sf"/>
</dbReference>
<dbReference type="FunFam" id="3.10.100.10:FF:000142">
    <property type="entry name" value="C-type LECtin"/>
    <property type="match status" value="1"/>
</dbReference>
<dbReference type="InterPro" id="IPR018378">
    <property type="entry name" value="C-type_lectin_CS"/>
</dbReference>
<dbReference type="Pfam" id="PF00059">
    <property type="entry name" value="Lectin_C"/>
    <property type="match status" value="1"/>
</dbReference>
<dbReference type="SMART" id="SM00327">
    <property type="entry name" value="VWA"/>
    <property type="match status" value="1"/>
</dbReference>
<protein>
    <recommendedName>
        <fullName evidence="9">C-type LECtin</fullName>
    </recommendedName>
</protein>
<feature type="region of interest" description="Disordered" evidence="2">
    <location>
        <begin position="22"/>
        <end position="48"/>
    </location>
</feature>
<dbReference type="SUPFAM" id="SSF53300">
    <property type="entry name" value="vWA-like"/>
    <property type="match status" value="1"/>
</dbReference>
<dbReference type="GO" id="GO:0045087">
    <property type="term" value="P:innate immune response"/>
    <property type="evidence" value="ECO:0007669"/>
    <property type="project" value="TreeGrafter"/>
</dbReference>
<evidence type="ECO:0000256" key="2">
    <source>
        <dbReference type="SAM" id="MobiDB-lite"/>
    </source>
</evidence>
<dbReference type="PANTHER" id="PTHR31024:SF3">
    <property type="entry name" value="C-TYPE LECTIN-RELATED"/>
    <property type="match status" value="1"/>
</dbReference>
<dbReference type="Gene3D" id="3.10.100.10">
    <property type="entry name" value="Mannose-Binding Protein A, subunit A"/>
    <property type="match status" value="1"/>
</dbReference>
<feature type="domain" description="VWFA" evidence="5">
    <location>
        <begin position="62"/>
        <end position="246"/>
    </location>
</feature>
<feature type="compositionally biased region" description="Polar residues" evidence="2">
    <location>
        <begin position="22"/>
        <end position="42"/>
    </location>
</feature>
<dbReference type="InterPro" id="IPR001304">
    <property type="entry name" value="C-type_lectin-like"/>
</dbReference>
<dbReference type="CDD" id="cd00037">
    <property type="entry name" value="CLECT"/>
    <property type="match status" value="1"/>
</dbReference>
<evidence type="ECO:0000256" key="3">
    <source>
        <dbReference type="SAM" id="SignalP"/>
    </source>
</evidence>
<sequence length="412" mass="45120">MNLLLLVFLVASATASNYITGRTTDWTDNDTSTQPNYPTSSPAPGRNTDRECACSLDNYWLDVVAVVDNSAGMTAEGLVQVAADISSLFGQSRVGSNYSDPRSVRLAIVTYNSQATISANLDYFQSTDQLMQYIFGTLTVSQNSLSYVSTGLGAAEKVLEVGRANGRRKNYKQVVIVYASDYREDGDHDPVPPANRLKESGVTVITVAFDQNGDESSIRKIGTLASPGNAFINTDMNLVGEIQGALCQANCFCPDLWVQYSTRFGDAAAYKYGVCLKDATIAASWTAAKFACQSLHPGGYLATEFDSQKHSFIFQNFINDKAQSQPYMYHIGLHYINGRYQWEQPKNQALIPLSGYTNWNPGYPSNPTSTPCVLSQQAGSDVRTGWQNENCFTVTKNYVCEVASCDTDNYCS</sequence>
<evidence type="ECO:0000313" key="7">
    <source>
        <dbReference type="EMBL" id="CAB3405472.1"/>
    </source>
</evidence>
<evidence type="ECO:0000259" key="4">
    <source>
        <dbReference type="PROSITE" id="PS50041"/>
    </source>
</evidence>
<dbReference type="SUPFAM" id="SSF56436">
    <property type="entry name" value="C-type lectin-like"/>
    <property type="match status" value="1"/>
</dbReference>
<dbReference type="EMBL" id="CADEPM010000004">
    <property type="protein sequence ID" value="CAB3405472.1"/>
    <property type="molecule type" value="Genomic_DNA"/>
</dbReference>
<gene>
    <name evidence="6" type="ORF">CBOVIS_LOCUS7664</name>
    <name evidence="7" type="ORF">CBOVIS_LOCUS7666</name>
</gene>
<comment type="caution">
    <text evidence="7">The sequence shown here is derived from an EMBL/GenBank/DDBJ whole genome shotgun (WGS) entry which is preliminary data.</text>
</comment>
<dbReference type="SMART" id="SM00034">
    <property type="entry name" value="CLECT"/>
    <property type="match status" value="1"/>
</dbReference>
<dbReference type="Proteomes" id="UP000494206">
    <property type="component" value="Unassembled WGS sequence"/>
</dbReference>
<evidence type="ECO:0000259" key="5">
    <source>
        <dbReference type="PROSITE" id="PS50234"/>
    </source>
</evidence>
<organism evidence="7 8">
    <name type="scientific">Caenorhabditis bovis</name>
    <dbReference type="NCBI Taxonomy" id="2654633"/>
    <lineage>
        <taxon>Eukaryota</taxon>
        <taxon>Metazoa</taxon>
        <taxon>Ecdysozoa</taxon>
        <taxon>Nematoda</taxon>
        <taxon>Chromadorea</taxon>
        <taxon>Rhabditida</taxon>
        <taxon>Rhabditina</taxon>
        <taxon>Rhabditomorpha</taxon>
        <taxon>Rhabditoidea</taxon>
        <taxon>Rhabditidae</taxon>
        <taxon>Peloderinae</taxon>
        <taxon>Caenorhabditis</taxon>
    </lineage>
</organism>
<feature type="signal peptide" evidence="3">
    <location>
        <begin position="1"/>
        <end position="15"/>
    </location>
</feature>
<dbReference type="InterPro" id="IPR016186">
    <property type="entry name" value="C-type_lectin-like/link_sf"/>
</dbReference>
<reference evidence="7 8" key="1">
    <citation type="submission" date="2020-04" db="EMBL/GenBank/DDBJ databases">
        <authorList>
            <person name="Laetsch R D."/>
            <person name="Stevens L."/>
            <person name="Kumar S."/>
            <person name="Blaxter L. M."/>
        </authorList>
    </citation>
    <scope>NUCLEOTIDE SEQUENCE [LARGE SCALE GENOMIC DNA]</scope>
</reference>
<dbReference type="PROSITE" id="PS00615">
    <property type="entry name" value="C_TYPE_LECTIN_1"/>
    <property type="match status" value="1"/>
</dbReference>
<dbReference type="AlphaFoldDB" id="A0A8S1EXN8"/>
<feature type="domain" description="C-type lectin" evidence="4">
    <location>
        <begin position="271"/>
        <end position="391"/>
    </location>
</feature>
<dbReference type="PROSITE" id="PS50041">
    <property type="entry name" value="C_TYPE_LECTIN_2"/>
    <property type="match status" value="1"/>
</dbReference>
<dbReference type="PROSITE" id="PS50234">
    <property type="entry name" value="VWFA"/>
    <property type="match status" value="1"/>
</dbReference>
<evidence type="ECO:0000313" key="8">
    <source>
        <dbReference type="Proteomes" id="UP000494206"/>
    </source>
</evidence>
<dbReference type="PANTHER" id="PTHR31024">
    <property type="entry name" value="C-TYPE LECTIN"/>
    <property type="match status" value="1"/>
</dbReference>
<dbReference type="OrthoDB" id="5787264at2759"/>
<evidence type="ECO:0000256" key="1">
    <source>
        <dbReference type="ARBA" id="ARBA00023157"/>
    </source>
</evidence>
<dbReference type="Pfam" id="PF00092">
    <property type="entry name" value="VWA"/>
    <property type="match status" value="1"/>
</dbReference>
<evidence type="ECO:0008006" key="9">
    <source>
        <dbReference type="Google" id="ProtNLM"/>
    </source>
</evidence>
<name>A0A8S1EXN8_9PELO</name>
<dbReference type="InterPro" id="IPR002035">
    <property type="entry name" value="VWF_A"/>
</dbReference>
<dbReference type="Gene3D" id="3.40.50.410">
    <property type="entry name" value="von Willebrand factor, type A domain"/>
    <property type="match status" value="1"/>
</dbReference>
<proteinExistence type="predicted"/>
<keyword evidence="1" id="KW-1015">Disulfide bond</keyword>
<evidence type="ECO:0000313" key="6">
    <source>
        <dbReference type="EMBL" id="CAB3405470.1"/>
    </source>
</evidence>
<accession>A0A8S1EXN8</accession>
<dbReference type="InterPro" id="IPR016187">
    <property type="entry name" value="CTDL_fold"/>
</dbReference>
<keyword evidence="3" id="KW-0732">Signal</keyword>
<keyword evidence="8" id="KW-1185">Reference proteome</keyword>
<feature type="chain" id="PRO_5036434428" description="C-type LECtin" evidence="3">
    <location>
        <begin position="16"/>
        <end position="412"/>
    </location>
</feature>
<dbReference type="EMBL" id="CADEPM010000004">
    <property type="protein sequence ID" value="CAB3405470.1"/>
    <property type="molecule type" value="Genomic_DNA"/>
</dbReference>